<evidence type="ECO:0000256" key="12">
    <source>
        <dbReference type="ARBA" id="ARBA00023187"/>
    </source>
</evidence>
<dbReference type="EC" id="3.6.1.59" evidence="5 15"/>
<dbReference type="SUPFAM" id="SSF54197">
    <property type="entry name" value="HIT-like"/>
    <property type="match status" value="1"/>
</dbReference>
<evidence type="ECO:0000256" key="3">
    <source>
        <dbReference type="ARBA" id="ARBA00010208"/>
    </source>
</evidence>
<evidence type="ECO:0000256" key="17">
    <source>
        <dbReference type="SAM" id="MobiDB-lite"/>
    </source>
</evidence>
<dbReference type="EMBL" id="OZ034835">
    <property type="protein sequence ID" value="CAL1676649.1"/>
    <property type="molecule type" value="Genomic_DNA"/>
</dbReference>
<feature type="region of interest" description="Disordered" evidence="17">
    <location>
        <begin position="1"/>
        <end position="42"/>
    </location>
</feature>
<evidence type="ECO:0000256" key="14">
    <source>
        <dbReference type="ARBA" id="ARBA00048222"/>
    </source>
</evidence>
<feature type="active site" description="Nucleophile" evidence="16">
    <location>
        <position position="277"/>
    </location>
</feature>
<comment type="function">
    <text evidence="15">Decapping scavenger enzyme that catalyzes the cleavage of a residual cap structure following the degradation of mRNAs by the 3'-&gt;5' exosome-mediated mRNA decay pathway.</text>
</comment>
<evidence type="ECO:0000313" key="19">
    <source>
        <dbReference type="Proteomes" id="UP001497644"/>
    </source>
</evidence>
<dbReference type="GO" id="GO:0000932">
    <property type="term" value="C:P-body"/>
    <property type="evidence" value="ECO:0007669"/>
    <property type="project" value="TreeGrafter"/>
</dbReference>
<sequence>MAEKCANVNDSDCSPAKKVKLNDEDAIENTDERNTSENDATPETELNLSNFKVTKVLQNNCVRKSICIKGTFEDREGLAVVLLEQKSFPHDESILEKGFFDEKTLFRKHFTNDIYRNYDCFPTEEYNSIQTTVIYPATQNHIEKYKRHELYMIDETYELYQQVTLPYIESKSLSLEWITNILEHKAEQESIIYEDSDKDTGFVLITDFKWDKQLDTLKLLALPFQKIKSLRELNASHLPLLRNIRDAGTTAISKKFNIPASQLRIYFHYQPSYYYLHVHFCYLMFEAPGIYVAKAHLLSTVISNLELMSDYYTKAVLSYVVFKDSPLYEKFKSRGALETSTCETLDCK</sequence>
<keyword evidence="11" id="KW-0007">Acetylation</keyword>
<dbReference type="Proteomes" id="UP001497644">
    <property type="component" value="Chromosome 12"/>
</dbReference>
<evidence type="ECO:0000256" key="8">
    <source>
        <dbReference type="ARBA" id="ARBA00022553"/>
    </source>
</evidence>
<dbReference type="FunFam" id="3.30.428.10:FF:000006">
    <property type="entry name" value="m7GpppX diphosphatase"/>
    <property type="match status" value="1"/>
</dbReference>
<accession>A0AAV2NAY3</accession>
<dbReference type="GO" id="GO:0008380">
    <property type="term" value="P:RNA splicing"/>
    <property type="evidence" value="ECO:0007669"/>
    <property type="project" value="UniProtKB-KW"/>
</dbReference>
<evidence type="ECO:0000256" key="13">
    <source>
        <dbReference type="ARBA" id="ARBA00023242"/>
    </source>
</evidence>
<dbReference type="InterPro" id="IPR008594">
    <property type="entry name" value="DcpS/DCS2"/>
</dbReference>
<evidence type="ECO:0000256" key="4">
    <source>
        <dbReference type="ARBA" id="ARBA00011140"/>
    </source>
</evidence>
<keyword evidence="13 15" id="KW-0539">Nucleus</keyword>
<keyword evidence="10 15" id="KW-0378">Hydrolase</keyword>
<dbReference type="GO" id="GO:0000340">
    <property type="term" value="F:RNA 7-methylguanosine cap binding"/>
    <property type="evidence" value="ECO:0007669"/>
    <property type="project" value="UniProtKB-UniRule"/>
</dbReference>
<proteinExistence type="inferred from homology"/>
<reference evidence="18" key="1">
    <citation type="submission" date="2024-04" db="EMBL/GenBank/DDBJ databases">
        <authorList>
            <consortium name="Molecular Ecology Group"/>
        </authorList>
    </citation>
    <scope>NUCLEOTIDE SEQUENCE</scope>
</reference>
<evidence type="ECO:0000256" key="6">
    <source>
        <dbReference type="ARBA" id="ARBA00015636"/>
    </source>
</evidence>
<keyword evidence="19" id="KW-1185">Reference proteome</keyword>
<evidence type="ECO:0000256" key="1">
    <source>
        <dbReference type="ARBA" id="ARBA00004123"/>
    </source>
</evidence>
<keyword evidence="9 15" id="KW-0507">mRNA processing</keyword>
<dbReference type="PIRSF" id="PIRSF028973">
    <property type="entry name" value="Scavenger_mRNA_decap_enz"/>
    <property type="match status" value="1"/>
</dbReference>
<dbReference type="Pfam" id="PF11969">
    <property type="entry name" value="DcpS_C"/>
    <property type="match status" value="1"/>
</dbReference>
<evidence type="ECO:0000313" key="18">
    <source>
        <dbReference type="EMBL" id="CAL1676649.1"/>
    </source>
</evidence>
<dbReference type="Gene3D" id="3.30.200.40">
    <property type="entry name" value="Scavenger mRNA decapping enzyme, N-terminal domain"/>
    <property type="match status" value="1"/>
</dbReference>
<dbReference type="GO" id="GO:0006397">
    <property type="term" value="P:mRNA processing"/>
    <property type="evidence" value="ECO:0007669"/>
    <property type="project" value="UniProtKB-KW"/>
</dbReference>
<protein>
    <recommendedName>
        <fullName evidence="6 15">m7GpppX diphosphatase</fullName>
        <ecNumber evidence="5 15">3.6.1.59</ecNumber>
    </recommendedName>
</protein>
<dbReference type="GO" id="GO:0005634">
    <property type="term" value="C:nucleus"/>
    <property type="evidence" value="ECO:0007669"/>
    <property type="project" value="UniProtKB-SubCell"/>
</dbReference>
<keyword evidence="12" id="KW-0508">mRNA splicing</keyword>
<comment type="catalytic activity">
    <reaction evidence="14 15">
        <text>a 5'-end (N(7)-methyl 5'-triphosphoguanosine)-ribonucleoside in mRNA + H2O = N(7)-methyl-GMP + a 5'-end diphospho-ribonucleoside in mRNA + 2 H(+)</text>
        <dbReference type="Rhea" id="RHEA:65388"/>
        <dbReference type="Rhea" id="RHEA-COMP:17165"/>
        <dbReference type="Rhea" id="RHEA-COMP:17167"/>
        <dbReference type="ChEBI" id="CHEBI:15377"/>
        <dbReference type="ChEBI" id="CHEBI:15378"/>
        <dbReference type="ChEBI" id="CHEBI:58285"/>
        <dbReference type="ChEBI" id="CHEBI:156461"/>
        <dbReference type="ChEBI" id="CHEBI:167616"/>
        <dbReference type="EC" id="3.6.1.59"/>
    </reaction>
</comment>
<evidence type="ECO:0000256" key="15">
    <source>
        <dbReference type="PIRNR" id="PIRNR028973"/>
    </source>
</evidence>
<evidence type="ECO:0000256" key="11">
    <source>
        <dbReference type="ARBA" id="ARBA00022990"/>
    </source>
</evidence>
<evidence type="ECO:0000256" key="7">
    <source>
        <dbReference type="ARBA" id="ARBA00022490"/>
    </source>
</evidence>
<dbReference type="PANTHER" id="PTHR12978">
    <property type="entry name" value="HISTIDINE TRIAD HIT PROTEIN MEMBER"/>
    <property type="match status" value="1"/>
</dbReference>
<comment type="subcellular location">
    <subcellularLocation>
        <location evidence="2">Cytoplasm</location>
    </subcellularLocation>
    <subcellularLocation>
        <location evidence="1 15">Nucleus</location>
    </subcellularLocation>
</comment>
<comment type="similarity">
    <text evidence="3 15">Belongs to the HIT family.</text>
</comment>
<dbReference type="GO" id="GO:0000290">
    <property type="term" value="P:deadenylation-dependent decapping of nuclear-transcribed mRNA"/>
    <property type="evidence" value="ECO:0007669"/>
    <property type="project" value="UniProtKB-UniRule"/>
</dbReference>
<comment type="subunit">
    <text evidence="4">Homodimer. Associates with components of the exosome multienzyme ribonuclease complex, such as EXOSC3 and EXOSC4. Interacts with NDOR1.</text>
</comment>
<dbReference type="PANTHER" id="PTHR12978:SF0">
    <property type="entry name" value="M7GPPPX DIPHOSPHATASE"/>
    <property type="match status" value="1"/>
</dbReference>
<evidence type="ECO:0000256" key="10">
    <source>
        <dbReference type="ARBA" id="ARBA00022801"/>
    </source>
</evidence>
<evidence type="ECO:0000256" key="9">
    <source>
        <dbReference type="ARBA" id="ARBA00022664"/>
    </source>
</evidence>
<dbReference type="InterPro" id="IPR011145">
    <property type="entry name" value="Scavenger_mRNA_decap_enz_N"/>
</dbReference>
<dbReference type="InterPro" id="IPR036265">
    <property type="entry name" value="HIT-like_sf"/>
</dbReference>
<keyword evidence="7" id="KW-0963">Cytoplasm</keyword>
<dbReference type="GO" id="GO:0140932">
    <property type="term" value="F:5'-(N(7)-methyl 5'-triphosphoguanosine)-[mRNA] diphosphatase activity"/>
    <property type="evidence" value="ECO:0007669"/>
    <property type="project" value="UniProtKB-EC"/>
</dbReference>
<dbReference type="Gene3D" id="3.30.428.10">
    <property type="entry name" value="HIT-like"/>
    <property type="match status" value="1"/>
</dbReference>
<organism evidence="18 19">
    <name type="scientific">Lasius platythorax</name>
    <dbReference type="NCBI Taxonomy" id="488582"/>
    <lineage>
        <taxon>Eukaryota</taxon>
        <taxon>Metazoa</taxon>
        <taxon>Ecdysozoa</taxon>
        <taxon>Arthropoda</taxon>
        <taxon>Hexapoda</taxon>
        <taxon>Insecta</taxon>
        <taxon>Pterygota</taxon>
        <taxon>Neoptera</taxon>
        <taxon>Endopterygota</taxon>
        <taxon>Hymenoptera</taxon>
        <taxon>Apocrita</taxon>
        <taxon>Aculeata</taxon>
        <taxon>Formicoidea</taxon>
        <taxon>Formicidae</taxon>
        <taxon>Formicinae</taxon>
        <taxon>Lasius</taxon>
        <taxon>Lasius</taxon>
    </lineage>
</organism>
<evidence type="ECO:0000256" key="16">
    <source>
        <dbReference type="PIRSR" id="PIRSR028973-1"/>
    </source>
</evidence>
<evidence type="ECO:0000256" key="2">
    <source>
        <dbReference type="ARBA" id="ARBA00004496"/>
    </source>
</evidence>
<evidence type="ECO:0000256" key="5">
    <source>
        <dbReference type="ARBA" id="ARBA00012520"/>
    </source>
</evidence>
<keyword evidence="8" id="KW-0597">Phosphoprotein</keyword>
<dbReference type="AlphaFoldDB" id="A0AAV2NAY3"/>
<dbReference type="SUPFAM" id="SSF102860">
    <property type="entry name" value="mRNA decapping enzyme DcpS N-terminal domain"/>
    <property type="match status" value="1"/>
</dbReference>
<gene>
    <name evidence="18" type="ORF">LPLAT_LOCUS2795</name>
</gene>
<name>A0AAV2NAY3_9HYME</name>
<dbReference type="FunFam" id="3.30.200.40:FF:000001">
    <property type="entry name" value="m7GpppX diphosphatase"/>
    <property type="match status" value="1"/>
</dbReference>
<dbReference type="Pfam" id="PF05652">
    <property type="entry name" value="DcpS"/>
    <property type="match status" value="1"/>
</dbReference>